<evidence type="ECO:0008006" key="4">
    <source>
        <dbReference type="Google" id="ProtNLM"/>
    </source>
</evidence>
<feature type="signal peptide" evidence="1">
    <location>
        <begin position="1"/>
        <end position="17"/>
    </location>
</feature>
<gene>
    <name evidence="2" type="ORF">SAMN02745724_05335</name>
</gene>
<keyword evidence="3" id="KW-1185">Reference proteome</keyword>
<keyword evidence="1" id="KW-0732">Signal</keyword>
<dbReference type="EMBL" id="FOLO01000097">
    <property type="protein sequence ID" value="SFD74228.1"/>
    <property type="molecule type" value="Genomic_DNA"/>
</dbReference>
<organism evidence="2 3">
    <name type="scientific">Pseudoalteromonas denitrificans DSM 6059</name>
    <dbReference type="NCBI Taxonomy" id="1123010"/>
    <lineage>
        <taxon>Bacteria</taxon>
        <taxon>Pseudomonadati</taxon>
        <taxon>Pseudomonadota</taxon>
        <taxon>Gammaproteobacteria</taxon>
        <taxon>Alteromonadales</taxon>
        <taxon>Pseudoalteromonadaceae</taxon>
        <taxon>Pseudoalteromonas</taxon>
    </lineage>
</organism>
<proteinExistence type="predicted"/>
<dbReference type="Proteomes" id="UP000198862">
    <property type="component" value="Unassembled WGS sequence"/>
</dbReference>
<reference evidence="2 3" key="1">
    <citation type="submission" date="2016-10" db="EMBL/GenBank/DDBJ databases">
        <authorList>
            <person name="de Groot N.N."/>
        </authorList>
    </citation>
    <scope>NUCLEOTIDE SEQUENCE [LARGE SCALE GENOMIC DNA]</scope>
    <source>
        <strain evidence="2 3">DSM 6059</strain>
    </source>
</reference>
<evidence type="ECO:0000313" key="3">
    <source>
        <dbReference type="Proteomes" id="UP000198862"/>
    </source>
</evidence>
<dbReference type="RefSeq" id="WP_091991832.1">
    <property type="nucleotide sequence ID" value="NZ_FOLO01000097.1"/>
</dbReference>
<dbReference type="OrthoDB" id="6287335at2"/>
<protein>
    <recommendedName>
        <fullName evidence="4">GlyGly-CTERM sorting domain-containing protein</fullName>
    </recommendedName>
</protein>
<accession>A0A1I1UX10</accession>
<evidence type="ECO:0000256" key="1">
    <source>
        <dbReference type="SAM" id="SignalP"/>
    </source>
</evidence>
<dbReference type="AlphaFoldDB" id="A0A1I1UX10"/>
<sequence length="333" mass="38394">MRIFSLFIALVFSFSLAAQTKATPNFKVQQVQNSFKKVALTKKLNINHDDSIWFYDTKTILFQDLDQDGYFQNLKLSIDIDTQYEALDVYVDITFINQNGLAELVYTSDLFTLTGDSENDEQELDFQFFDEWPSNYYQIHIRVKDAYSSEVLAQSSQYDFPALQNLPLEGKLFDQDNVLSVYSVAIQYHQDADNDQFYESFTLAIDADTSYGSQNVIADIFIDGQLFYTSNAFTIYADSAADKQYFDVSLQSGFVTGNYDLEVILREAEFGYELHYLNAQTWVNLGLVSLESQEYVQTLYVEDTYVEVEHSSGSMFYILIALTGLCFYRRKIN</sequence>
<evidence type="ECO:0000313" key="2">
    <source>
        <dbReference type="EMBL" id="SFD74228.1"/>
    </source>
</evidence>
<feature type="chain" id="PRO_5011738728" description="GlyGly-CTERM sorting domain-containing protein" evidence="1">
    <location>
        <begin position="18"/>
        <end position="333"/>
    </location>
</feature>
<dbReference type="STRING" id="1123010.SAMN02745724_05335"/>
<dbReference type="NCBIfam" id="NF038116">
    <property type="entry name" value="Sden1266_dom"/>
    <property type="match status" value="2"/>
</dbReference>
<name>A0A1I1UX10_9GAMM</name>